<reference evidence="1 2" key="1">
    <citation type="submission" date="2016-12" db="EMBL/GenBank/DDBJ databases">
        <title>Trade-off between light-utilization and light-protection in marine flavobacteria.</title>
        <authorList>
            <person name="Kumagai Y."/>
            <person name="Yoshizawa S."/>
            <person name="Kogure K."/>
            <person name="Iwasaki W."/>
        </authorList>
    </citation>
    <scope>NUCLEOTIDE SEQUENCE [LARGE SCALE GENOMIC DNA]</scope>
    <source>
        <strain evidence="1 2">NBRC 108759</strain>
    </source>
</reference>
<gene>
    <name evidence="1" type="ORF">BTO18_11910</name>
</gene>
<sequence>MSIENLHKSWVQLSEKYFKNDAEIAFLWNKIKNNYSSKNRYYHNLMHIASMLEKASENKNEIHNYDELRFAIWFHDIIYTSTSKRNEEKSADFAKSALKNIVKQKIDVKIIYQLIISTKKHQIILNNNFDNAFLLDFDLSILGQEWKIYENYIQNIRKEYKIYPDFLYNPARKKVLLSFLNREKLYFTNKYQDLFEEKARQNLTKEIELLS</sequence>
<dbReference type="Gene3D" id="1.10.3210.10">
    <property type="entry name" value="Hypothetical protein af1432"/>
    <property type="match status" value="1"/>
</dbReference>
<evidence type="ECO:0000313" key="1">
    <source>
        <dbReference type="EMBL" id="PQJ79837.1"/>
    </source>
</evidence>
<dbReference type="RefSeq" id="WP_226789029.1">
    <property type="nucleotide sequence ID" value="NZ_MSCN01000001.1"/>
</dbReference>
<proteinExistence type="predicted"/>
<accession>A0A2S7WQE8</accession>
<dbReference type="PANTHER" id="PTHR21174">
    <property type="match status" value="1"/>
</dbReference>
<evidence type="ECO:0000313" key="2">
    <source>
        <dbReference type="Proteomes" id="UP000238882"/>
    </source>
</evidence>
<dbReference type="PANTHER" id="PTHR21174:SF0">
    <property type="entry name" value="HD PHOSPHOHYDROLASE FAMILY PROTEIN-RELATED"/>
    <property type="match status" value="1"/>
</dbReference>
<organism evidence="1 2">
    <name type="scientific">Polaribacter porphyrae</name>
    <dbReference type="NCBI Taxonomy" id="1137780"/>
    <lineage>
        <taxon>Bacteria</taxon>
        <taxon>Pseudomonadati</taxon>
        <taxon>Bacteroidota</taxon>
        <taxon>Flavobacteriia</taxon>
        <taxon>Flavobacteriales</taxon>
        <taxon>Flavobacteriaceae</taxon>
    </lineage>
</organism>
<dbReference type="AlphaFoldDB" id="A0A2S7WQE8"/>
<dbReference type="EMBL" id="MSCN01000001">
    <property type="protein sequence ID" value="PQJ79837.1"/>
    <property type="molecule type" value="Genomic_DNA"/>
</dbReference>
<dbReference type="Proteomes" id="UP000238882">
    <property type="component" value="Unassembled WGS sequence"/>
</dbReference>
<dbReference type="PIRSF" id="PIRSF035170">
    <property type="entry name" value="HD_phosphohydro"/>
    <property type="match status" value="1"/>
</dbReference>
<name>A0A2S7WQE8_9FLAO</name>
<dbReference type="InterPro" id="IPR009218">
    <property type="entry name" value="HD_phosphohydro"/>
</dbReference>
<evidence type="ECO:0008006" key="3">
    <source>
        <dbReference type="Google" id="ProtNLM"/>
    </source>
</evidence>
<comment type="caution">
    <text evidence="1">The sequence shown here is derived from an EMBL/GenBank/DDBJ whole genome shotgun (WGS) entry which is preliminary data.</text>
</comment>
<protein>
    <recommendedName>
        <fullName evidence="3">Metal-dependent HD superfamily phosphohydrolase</fullName>
    </recommendedName>
</protein>
<keyword evidence="2" id="KW-1185">Reference proteome</keyword>
<dbReference type="SUPFAM" id="SSF109604">
    <property type="entry name" value="HD-domain/PDEase-like"/>
    <property type="match status" value="1"/>
</dbReference>